<gene>
    <name evidence="1" type="ORF">NC653_007169</name>
</gene>
<proteinExistence type="predicted"/>
<evidence type="ECO:0000313" key="2">
    <source>
        <dbReference type="Proteomes" id="UP001164929"/>
    </source>
</evidence>
<dbReference type="AlphaFoldDB" id="A0AAD6RGN5"/>
<evidence type="ECO:0000313" key="1">
    <source>
        <dbReference type="EMBL" id="KAJ7008417.1"/>
    </source>
</evidence>
<dbReference type="EMBL" id="JAQIZT010000002">
    <property type="protein sequence ID" value="KAJ7008417.1"/>
    <property type="molecule type" value="Genomic_DNA"/>
</dbReference>
<dbReference type="Proteomes" id="UP001164929">
    <property type="component" value="Chromosome 2"/>
</dbReference>
<reference evidence="1" key="1">
    <citation type="journal article" date="2023" name="Mol. Ecol. Resour.">
        <title>Chromosome-level genome assembly of a triploid poplar Populus alba 'Berolinensis'.</title>
        <authorList>
            <person name="Chen S."/>
            <person name="Yu Y."/>
            <person name="Wang X."/>
            <person name="Wang S."/>
            <person name="Zhang T."/>
            <person name="Zhou Y."/>
            <person name="He R."/>
            <person name="Meng N."/>
            <person name="Wang Y."/>
            <person name="Liu W."/>
            <person name="Liu Z."/>
            <person name="Liu J."/>
            <person name="Guo Q."/>
            <person name="Huang H."/>
            <person name="Sederoff R.R."/>
            <person name="Wang G."/>
            <person name="Qu G."/>
            <person name="Chen S."/>
        </authorList>
    </citation>
    <scope>NUCLEOTIDE SEQUENCE</scope>
    <source>
        <strain evidence="1">SC-2020</strain>
    </source>
</reference>
<accession>A0AAD6RGN5</accession>
<protein>
    <submittedName>
        <fullName evidence="1">Uncharacterized protein</fullName>
    </submittedName>
</protein>
<keyword evidence="2" id="KW-1185">Reference proteome</keyword>
<sequence length="65" mass="7444">MSSFLATGTTFTGAKEKVGEFAMVFVETPNMTTSKKYSISMHPRRWKTFTLRNESQMFHVTTPFS</sequence>
<name>A0AAD6RGN5_9ROSI</name>
<comment type="caution">
    <text evidence="1">The sequence shown here is derived from an EMBL/GenBank/DDBJ whole genome shotgun (WGS) entry which is preliminary data.</text>
</comment>
<organism evidence="1 2">
    <name type="scientific">Populus alba x Populus x berolinensis</name>
    <dbReference type="NCBI Taxonomy" id="444605"/>
    <lineage>
        <taxon>Eukaryota</taxon>
        <taxon>Viridiplantae</taxon>
        <taxon>Streptophyta</taxon>
        <taxon>Embryophyta</taxon>
        <taxon>Tracheophyta</taxon>
        <taxon>Spermatophyta</taxon>
        <taxon>Magnoliopsida</taxon>
        <taxon>eudicotyledons</taxon>
        <taxon>Gunneridae</taxon>
        <taxon>Pentapetalae</taxon>
        <taxon>rosids</taxon>
        <taxon>fabids</taxon>
        <taxon>Malpighiales</taxon>
        <taxon>Salicaceae</taxon>
        <taxon>Saliceae</taxon>
        <taxon>Populus</taxon>
    </lineage>
</organism>